<sequence>MQQHSVKNPAVLAPPQTVQATPPSPSLPFSWANIVLITHKSGDQATNIFNEHKLSGCPNQSNFATYHRPSNHPFSTLNSLIFQMSSMV</sequence>
<feature type="region of interest" description="Disordered" evidence="1">
    <location>
        <begin position="1"/>
        <end position="24"/>
    </location>
</feature>
<proteinExistence type="predicted"/>
<evidence type="ECO:0000313" key="2">
    <source>
        <dbReference type="EMBL" id="KIK93858.1"/>
    </source>
</evidence>
<organism evidence="2 3">
    <name type="scientific">Paxillus rubicundulus Ve08.2h10</name>
    <dbReference type="NCBI Taxonomy" id="930991"/>
    <lineage>
        <taxon>Eukaryota</taxon>
        <taxon>Fungi</taxon>
        <taxon>Dikarya</taxon>
        <taxon>Basidiomycota</taxon>
        <taxon>Agaricomycotina</taxon>
        <taxon>Agaricomycetes</taxon>
        <taxon>Agaricomycetidae</taxon>
        <taxon>Boletales</taxon>
        <taxon>Paxilineae</taxon>
        <taxon>Paxillaceae</taxon>
        <taxon>Paxillus</taxon>
    </lineage>
</organism>
<dbReference type="AlphaFoldDB" id="A0A0D0DPG1"/>
<evidence type="ECO:0000313" key="3">
    <source>
        <dbReference type="Proteomes" id="UP000054538"/>
    </source>
</evidence>
<dbReference type="EMBL" id="KN825149">
    <property type="protein sequence ID" value="KIK93858.1"/>
    <property type="molecule type" value="Genomic_DNA"/>
</dbReference>
<accession>A0A0D0DPG1</accession>
<reference evidence="3" key="2">
    <citation type="submission" date="2015-01" db="EMBL/GenBank/DDBJ databases">
        <title>Evolutionary Origins and Diversification of the Mycorrhizal Mutualists.</title>
        <authorList>
            <consortium name="DOE Joint Genome Institute"/>
            <consortium name="Mycorrhizal Genomics Consortium"/>
            <person name="Kohler A."/>
            <person name="Kuo A."/>
            <person name="Nagy L.G."/>
            <person name="Floudas D."/>
            <person name="Copeland A."/>
            <person name="Barry K.W."/>
            <person name="Cichocki N."/>
            <person name="Veneault-Fourrey C."/>
            <person name="LaButti K."/>
            <person name="Lindquist E.A."/>
            <person name="Lipzen A."/>
            <person name="Lundell T."/>
            <person name="Morin E."/>
            <person name="Murat C."/>
            <person name="Riley R."/>
            <person name="Ohm R."/>
            <person name="Sun H."/>
            <person name="Tunlid A."/>
            <person name="Henrissat B."/>
            <person name="Grigoriev I.V."/>
            <person name="Hibbett D.S."/>
            <person name="Martin F."/>
        </authorList>
    </citation>
    <scope>NUCLEOTIDE SEQUENCE [LARGE SCALE GENOMIC DNA]</scope>
    <source>
        <strain evidence="3">Ve08.2h10</strain>
    </source>
</reference>
<dbReference type="HOGENOM" id="CLU_2469771_0_0_1"/>
<reference evidence="2 3" key="1">
    <citation type="submission" date="2014-04" db="EMBL/GenBank/DDBJ databases">
        <authorList>
            <consortium name="DOE Joint Genome Institute"/>
            <person name="Kuo A."/>
            <person name="Kohler A."/>
            <person name="Jargeat P."/>
            <person name="Nagy L.G."/>
            <person name="Floudas D."/>
            <person name="Copeland A."/>
            <person name="Barry K.W."/>
            <person name="Cichocki N."/>
            <person name="Veneault-Fourrey C."/>
            <person name="LaButti K."/>
            <person name="Lindquist E.A."/>
            <person name="Lipzen A."/>
            <person name="Lundell T."/>
            <person name="Morin E."/>
            <person name="Murat C."/>
            <person name="Sun H."/>
            <person name="Tunlid A."/>
            <person name="Henrissat B."/>
            <person name="Grigoriev I.V."/>
            <person name="Hibbett D.S."/>
            <person name="Martin F."/>
            <person name="Nordberg H.P."/>
            <person name="Cantor M.N."/>
            <person name="Hua S.X."/>
        </authorList>
    </citation>
    <scope>NUCLEOTIDE SEQUENCE [LARGE SCALE GENOMIC DNA]</scope>
    <source>
        <strain evidence="2 3">Ve08.2h10</strain>
    </source>
</reference>
<name>A0A0D0DPG1_9AGAM</name>
<evidence type="ECO:0000256" key="1">
    <source>
        <dbReference type="SAM" id="MobiDB-lite"/>
    </source>
</evidence>
<dbReference type="InParanoid" id="A0A0D0DPG1"/>
<dbReference type="Proteomes" id="UP000054538">
    <property type="component" value="Unassembled WGS sequence"/>
</dbReference>
<gene>
    <name evidence="2" type="ORF">PAXRUDRAFT_785935</name>
</gene>
<protein>
    <submittedName>
        <fullName evidence="2">Uncharacterized protein</fullName>
    </submittedName>
</protein>
<keyword evidence="3" id="KW-1185">Reference proteome</keyword>